<keyword evidence="4" id="KW-0443">Lipid metabolism</keyword>
<dbReference type="CDD" id="cd03444">
    <property type="entry name" value="Thioesterase_II_repeat1"/>
    <property type="match status" value="1"/>
</dbReference>
<dbReference type="GO" id="GO:0005829">
    <property type="term" value="C:cytosol"/>
    <property type="evidence" value="ECO:0007669"/>
    <property type="project" value="TreeGrafter"/>
</dbReference>
<evidence type="ECO:0000256" key="8">
    <source>
        <dbReference type="ARBA" id="ARBA00079653"/>
    </source>
</evidence>
<keyword evidence="3" id="KW-0378">Hydrolase</keyword>
<dbReference type="Proteomes" id="UP000028945">
    <property type="component" value="Chromosome"/>
</dbReference>
<dbReference type="STRING" id="1072685.IX83_00950"/>
<evidence type="ECO:0000256" key="7">
    <source>
        <dbReference type="ARBA" id="ARBA00071120"/>
    </source>
</evidence>
<dbReference type="PANTHER" id="PTHR11066:SF34">
    <property type="entry name" value="ACYL-COENZYME A THIOESTERASE 8"/>
    <property type="match status" value="1"/>
</dbReference>
<proteinExistence type="inferred from homology"/>
<dbReference type="CDD" id="cd03445">
    <property type="entry name" value="Thioesterase_II_repeat2"/>
    <property type="match status" value="1"/>
</dbReference>
<dbReference type="SUPFAM" id="SSF54637">
    <property type="entry name" value="Thioesterase/thiol ester dehydrase-isomerase"/>
    <property type="match status" value="2"/>
</dbReference>
<evidence type="ECO:0000259" key="10">
    <source>
        <dbReference type="Pfam" id="PF13622"/>
    </source>
</evidence>
<organism evidence="11 12">
    <name type="scientific">Basilea psittacipulmonis DSM 24701</name>
    <dbReference type="NCBI Taxonomy" id="1072685"/>
    <lineage>
        <taxon>Bacteria</taxon>
        <taxon>Pseudomonadati</taxon>
        <taxon>Pseudomonadota</taxon>
        <taxon>Betaproteobacteria</taxon>
        <taxon>Burkholderiales</taxon>
        <taxon>Alcaligenaceae</taxon>
        <taxon>Basilea</taxon>
    </lineage>
</organism>
<dbReference type="InterPro" id="IPR029069">
    <property type="entry name" value="HotDog_dom_sf"/>
</dbReference>
<evidence type="ECO:0000256" key="5">
    <source>
        <dbReference type="ARBA" id="ARBA00038894"/>
    </source>
</evidence>
<dbReference type="InterPro" id="IPR049449">
    <property type="entry name" value="TesB_ACOT8-like_N"/>
</dbReference>
<dbReference type="EC" id="3.1.2.20" evidence="5"/>
<dbReference type="KEGG" id="bpsi:IX83_00950"/>
<feature type="domain" description="Acyl-CoA thioesterase 2 C-terminal" evidence="9">
    <location>
        <begin position="172"/>
        <end position="280"/>
    </location>
</feature>
<evidence type="ECO:0000256" key="6">
    <source>
        <dbReference type="ARBA" id="ARBA00050943"/>
    </source>
</evidence>
<dbReference type="InterPro" id="IPR025652">
    <property type="entry name" value="TesB_C"/>
</dbReference>
<accession>A0A077DBN6</accession>
<evidence type="ECO:0000256" key="4">
    <source>
        <dbReference type="ARBA" id="ARBA00023098"/>
    </source>
</evidence>
<evidence type="ECO:0000256" key="2">
    <source>
        <dbReference type="ARBA" id="ARBA00011881"/>
    </source>
</evidence>
<evidence type="ECO:0000259" key="9">
    <source>
        <dbReference type="Pfam" id="PF02551"/>
    </source>
</evidence>
<keyword evidence="12" id="KW-1185">Reference proteome</keyword>
<name>A0A077DBN6_9BURK</name>
<dbReference type="eggNOG" id="COG1946">
    <property type="taxonomic scope" value="Bacteria"/>
</dbReference>
<dbReference type="Gene3D" id="2.40.160.210">
    <property type="entry name" value="Acyl-CoA thioesterase, double hotdog domain"/>
    <property type="match status" value="1"/>
</dbReference>
<dbReference type="AlphaFoldDB" id="A0A077DBN6"/>
<gene>
    <name evidence="11" type="ORF">IX83_00950</name>
</gene>
<dbReference type="HOGENOM" id="CLU_032690_0_0_4"/>
<dbReference type="Pfam" id="PF13622">
    <property type="entry name" value="4HBT_3"/>
    <property type="match status" value="1"/>
</dbReference>
<comment type="catalytic activity">
    <reaction evidence="6">
        <text>a fatty acyl-CoA + H2O = a fatty acid + CoA + H(+)</text>
        <dbReference type="Rhea" id="RHEA:16781"/>
        <dbReference type="ChEBI" id="CHEBI:15377"/>
        <dbReference type="ChEBI" id="CHEBI:15378"/>
        <dbReference type="ChEBI" id="CHEBI:28868"/>
        <dbReference type="ChEBI" id="CHEBI:57287"/>
        <dbReference type="ChEBI" id="CHEBI:77636"/>
        <dbReference type="EC" id="3.1.2.20"/>
    </reaction>
    <physiologicalReaction direction="left-to-right" evidence="6">
        <dbReference type="Rhea" id="RHEA:16782"/>
    </physiologicalReaction>
</comment>
<comment type="subunit">
    <text evidence="2">Homotetramer.</text>
</comment>
<evidence type="ECO:0000313" key="11">
    <source>
        <dbReference type="EMBL" id="AIL32079.1"/>
    </source>
</evidence>
<dbReference type="InterPro" id="IPR042171">
    <property type="entry name" value="Acyl-CoA_hotdog"/>
</dbReference>
<dbReference type="EMBL" id="CP009238">
    <property type="protein sequence ID" value="AIL32079.1"/>
    <property type="molecule type" value="Genomic_DNA"/>
</dbReference>
<dbReference type="FunFam" id="2.40.160.210:FF:000001">
    <property type="entry name" value="Acyl-CoA thioesterase II"/>
    <property type="match status" value="1"/>
</dbReference>
<evidence type="ECO:0000256" key="3">
    <source>
        <dbReference type="ARBA" id="ARBA00022801"/>
    </source>
</evidence>
<evidence type="ECO:0000313" key="12">
    <source>
        <dbReference type="Proteomes" id="UP000028945"/>
    </source>
</evidence>
<dbReference type="Pfam" id="PF02551">
    <property type="entry name" value="Acyl_CoA_thio"/>
    <property type="match status" value="1"/>
</dbReference>
<dbReference type="GO" id="GO:0006637">
    <property type="term" value="P:acyl-CoA metabolic process"/>
    <property type="evidence" value="ECO:0007669"/>
    <property type="project" value="InterPro"/>
</dbReference>
<reference evidence="11 12" key="1">
    <citation type="journal article" date="2014" name="BMC Genomics">
        <title>A genomic perspective on a new bacterial genus and species from the Alcaligenaceae family, Basilea psittacipulmonis.</title>
        <authorList>
            <person name="Whiteson K.L."/>
            <person name="Hernandez D."/>
            <person name="Lazarevic V."/>
            <person name="Gaia N."/>
            <person name="Farinelli L."/>
            <person name="Francois P."/>
            <person name="Pilo P."/>
            <person name="Frey J."/>
            <person name="Schrenzel J."/>
        </authorList>
    </citation>
    <scope>NUCLEOTIDE SEQUENCE [LARGE SCALE GENOMIC DNA]</scope>
    <source>
        <strain evidence="11 12">DSM 24701</strain>
    </source>
</reference>
<feature type="domain" description="Acyl-CoA thioesterase-like N-terminal HotDog" evidence="10">
    <location>
        <begin position="33"/>
        <end position="109"/>
    </location>
</feature>
<dbReference type="GO" id="GO:0047617">
    <property type="term" value="F:fatty acyl-CoA hydrolase activity"/>
    <property type="evidence" value="ECO:0007669"/>
    <property type="project" value="UniProtKB-EC"/>
</dbReference>
<comment type="similarity">
    <text evidence="1">Belongs to the C/M/P thioester hydrolase family.</text>
</comment>
<dbReference type="PANTHER" id="PTHR11066">
    <property type="entry name" value="ACYL-COA THIOESTERASE"/>
    <property type="match status" value="1"/>
</dbReference>
<sequence>MMKALQNIIDLMQLEKDNDSVFIGATQDVLGTGRVFGGLTLAQSLMAMSLTCPDRHLHSLHAYFMRPGDTQTSTYYQVENLRDGAGFSTRSVLACQHDRPIFTMQGSFQKLETGVEHQDFMPNVPRPEQLVSLEVIKRTMLDRMPEQVALRWQKEQPFDIRPVEHFKEEIAYHQAKRHIWFKANGQIPNHQALHQALLLYVSDFYLLLTALLPHGLNALNPDLRVASLDHAMWFHREVNMNDWVLYCMDSPNAAGARGFSRGQFYNIEGHLIASTAQEGLIRHL</sequence>
<protein>
    <recommendedName>
        <fullName evidence="7">Acyl-CoA thioesterase 2</fullName>
        <ecNumber evidence="5">3.1.2.20</ecNumber>
    </recommendedName>
    <alternativeName>
        <fullName evidence="8">Thioesterase II</fullName>
    </alternativeName>
</protein>
<dbReference type="InterPro" id="IPR003703">
    <property type="entry name" value="Acyl_CoA_thio"/>
</dbReference>
<dbReference type="GO" id="GO:0009062">
    <property type="term" value="P:fatty acid catabolic process"/>
    <property type="evidence" value="ECO:0007669"/>
    <property type="project" value="TreeGrafter"/>
</dbReference>
<evidence type="ECO:0000256" key="1">
    <source>
        <dbReference type="ARBA" id="ARBA00006538"/>
    </source>
</evidence>